<dbReference type="EMBL" id="QPEX01000010">
    <property type="protein sequence ID" value="RCS53949.1"/>
    <property type="molecule type" value="Genomic_DNA"/>
</dbReference>
<reference evidence="2 3" key="1">
    <citation type="submission" date="2018-07" db="EMBL/GenBank/DDBJ databases">
        <title>Comparative genomes isolates from brazilian mangrove.</title>
        <authorList>
            <person name="De Araujo J.E."/>
            <person name="Taketani R.G."/>
            <person name="Silva M.C.P."/>
            <person name="Lourenco M.V."/>
            <person name="Oliveira V.M."/>
            <person name="Andreote F.D."/>
        </authorList>
    </citation>
    <scope>NUCLEOTIDE SEQUENCE [LARGE SCALE GENOMIC DNA]</scope>
    <source>
        <strain evidence="2 3">HEX PRIS-MGV</strain>
    </source>
</reference>
<evidence type="ECO:0000313" key="2">
    <source>
        <dbReference type="EMBL" id="RCS53949.1"/>
    </source>
</evidence>
<gene>
    <name evidence="2" type="ORF">DTL42_01945</name>
</gene>
<dbReference type="InterPro" id="IPR027417">
    <property type="entry name" value="P-loop_NTPase"/>
</dbReference>
<organism evidence="2 3">
    <name type="scientific">Bremerella cremea</name>
    <dbReference type="NCBI Taxonomy" id="1031537"/>
    <lineage>
        <taxon>Bacteria</taxon>
        <taxon>Pseudomonadati</taxon>
        <taxon>Planctomycetota</taxon>
        <taxon>Planctomycetia</taxon>
        <taxon>Pirellulales</taxon>
        <taxon>Pirellulaceae</taxon>
        <taxon>Bremerella</taxon>
    </lineage>
</organism>
<dbReference type="Proteomes" id="UP000253562">
    <property type="component" value="Unassembled WGS sequence"/>
</dbReference>
<dbReference type="InterPro" id="IPR049428">
    <property type="entry name" value="RecA-like_N"/>
</dbReference>
<evidence type="ECO:0000313" key="3">
    <source>
        <dbReference type="Proteomes" id="UP000253562"/>
    </source>
</evidence>
<dbReference type="RefSeq" id="WP_114367013.1">
    <property type="nucleotide sequence ID" value="NZ_QPEX01000010.1"/>
</dbReference>
<feature type="domain" description="RecA-like N-terminal" evidence="1">
    <location>
        <begin position="47"/>
        <end position="151"/>
    </location>
</feature>
<proteinExistence type="predicted"/>
<dbReference type="SUPFAM" id="SSF52540">
    <property type="entry name" value="P-loop containing nucleoside triphosphate hydrolases"/>
    <property type="match status" value="1"/>
</dbReference>
<comment type="caution">
    <text evidence="2">The sequence shown here is derived from an EMBL/GenBank/DDBJ whole genome shotgun (WGS) entry which is preliminary data.</text>
</comment>
<dbReference type="Gene3D" id="3.40.50.300">
    <property type="entry name" value="P-loop containing nucleotide triphosphate hydrolases"/>
    <property type="match status" value="1"/>
</dbReference>
<sequence length="263" mass="28936">MVYMCIHSVRGAEMGKLNYHDTRKQTIVELQNQIWARERGVSEKANRVYSTGCEDLDALLPHQGIRRGSLVEWVGSTSASRAGTLSLIAGKQICPQVLPTVIIDVQHELFPLSLSLLGFDLSRVVLIRPNSEKEALWACEEALRSEAIGVVWANIERMNSTSFRRLQLAVEASAGIGFLVRSAQALKQPSWAEARLLVHPLRSLHGSPCVRVELASSYRKLKHSQADIVIDSVKGTLYGTNTTANPLPLVSQLGVTATYQHSA</sequence>
<dbReference type="Pfam" id="PF00154">
    <property type="entry name" value="RecA_N"/>
    <property type="match status" value="1"/>
</dbReference>
<protein>
    <recommendedName>
        <fullName evidence="1">RecA-like N-terminal domain-containing protein</fullName>
    </recommendedName>
</protein>
<name>A0A368KU91_9BACT</name>
<evidence type="ECO:0000259" key="1">
    <source>
        <dbReference type="Pfam" id="PF00154"/>
    </source>
</evidence>
<accession>A0A368KU91</accession>
<dbReference type="AlphaFoldDB" id="A0A368KU91"/>